<protein>
    <submittedName>
        <fullName evidence="1">Uncharacterized protein</fullName>
    </submittedName>
</protein>
<reference evidence="1" key="1">
    <citation type="submission" date="2014-09" db="EMBL/GenBank/DDBJ databases">
        <authorList>
            <person name="Magalhaes I.L.F."/>
            <person name="Oliveira U."/>
            <person name="Santos F.R."/>
            <person name="Vidigal T.H.D.A."/>
            <person name="Brescovit A.D."/>
            <person name="Santos A.J."/>
        </authorList>
    </citation>
    <scope>NUCLEOTIDE SEQUENCE</scope>
    <source>
        <tissue evidence="1">Shoot tissue taken approximately 20 cm above the soil surface</tissue>
    </source>
</reference>
<reference evidence="1" key="2">
    <citation type="journal article" date="2015" name="Data Brief">
        <title>Shoot transcriptome of the giant reed, Arundo donax.</title>
        <authorList>
            <person name="Barrero R.A."/>
            <person name="Guerrero F.D."/>
            <person name="Moolhuijzen P."/>
            <person name="Goolsby J.A."/>
            <person name="Tidwell J."/>
            <person name="Bellgard S.E."/>
            <person name="Bellgard M.I."/>
        </authorList>
    </citation>
    <scope>NUCLEOTIDE SEQUENCE</scope>
    <source>
        <tissue evidence="1">Shoot tissue taken approximately 20 cm above the soil surface</tissue>
    </source>
</reference>
<accession>A0A0A9GHZ2</accession>
<organism evidence="1">
    <name type="scientific">Arundo donax</name>
    <name type="common">Giant reed</name>
    <name type="synonym">Donax arundinaceus</name>
    <dbReference type="NCBI Taxonomy" id="35708"/>
    <lineage>
        <taxon>Eukaryota</taxon>
        <taxon>Viridiplantae</taxon>
        <taxon>Streptophyta</taxon>
        <taxon>Embryophyta</taxon>
        <taxon>Tracheophyta</taxon>
        <taxon>Spermatophyta</taxon>
        <taxon>Magnoliopsida</taxon>
        <taxon>Liliopsida</taxon>
        <taxon>Poales</taxon>
        <taxon>Poaceae</taxon>
        <taxon>PACMAD clade</taxon>
        <taxon>Arundinoideae</taxon>
        <taxon>Arundineae</taxon>
        <taxon>Arundo</taxon>
    </lineage>
</organism>
<dbReference type="AlphaFoldDB" id="A0A0A9GHZ2"/>
<dbReference type="EMBL" id="GBRH01177573">
    <property type="protein sequence ID" value="JAE20323.1"/>
    <property type="molecule type" value="Transcribed_RNA"/>
</dbReference>
<name>A0A0A9GHZ2_ARUDO</name>
<proteinExistence type="predicted"/>
<sequence>MSASCFSMYTASCYLAPFVPFGNNVLVAVSPVVASLLQCYYICLEQFVMVSVWHLCPELYGPTVLLLLSM</sequence>
<evidence type="ECO:0000313" key="1">
    <source>
        <dbReference type="EMBL" id="JAE20323.1"/>
    </source>
</evidence>